<sequence>MKDSLSYEDVPFELLDRQVRRLRNKEVGSVKILWRSHSVKRATWEVEAAIKSKTKNGNFEKLQVPPMVATHETFRVGGPWFTTATPPQIQLRKLANSRSMDRPTVRRPDHSLWSGFMD</sequence>
<proteinExistence type="predicted"/>
<gene>
    <name evidence="1" type="ORF">MTR67_019334</name>
</gene>
<reference evidence="1" key="1">
    <citation type="submission" date="2023-08" db="EMBL/GenBank/DDBJ databases">
        <title>A de novo genome assembly of Solanum verrucosum Schlechtendal, a Mexican diploid species geographically isolated from the other diploid A-genome species in potato relatives.</title>
        <authorList>
            <person name="Hosaka K."/>
        </authorList>
    </citation>
    <scope>NUCLEOTIDE SEQUENCE</scope>
    <source>
        <tissue evidence="1">Young leaves</tissue>
    </source>
</reference>
<organism evidence="1 2">
    <name type="scientific">Solanum verrucosum</name>
    <dbReference type="NCBI Taxonomy" id="315347"/>
    <lineage>
        <taxon>Eukaryota</taxon>
        <taxon>Viridiplantae</taxon>
        <taxon>Streptophyta</taxon>
        <taxon>Embryophyta</taxon>
        <taxon>Tracheophyta</taxon>
        <taxon>Spermatophyta</taxon>
        <taxon>Magnoliopsida</taxon>
        <taxon>eudicotyledons</taxon>
        <taxon>Gunneridae</taxon>
        <taxon>Pentapetalae</taxon>
        <taxon>asterids</taxon>
        <taxon>lamiids</taxon>
        <taxon>Solanales</taxon>
        <taxon>Solanaceae</taxon>
        <taxon>Solanoideae</taxon>
        <taxon>Solaneae</taxon>
        <taxon>Solanum</taxon>
    </lineage>
</organism>
<name>A0AAF0QLC3_SOLVR</name>
<dbReference type="AlphaFoldDB" id="A0AAF0QLC3"/>
<dbReference type="EMBL" id="CP133615">
    <property type="protein sequence ID" value="WMV25949.1"/>
    <property type="molecule type" value="Genomic_DNA"/>
</dbReference>
<dbReference type="PANTHER" id="PTHR46148:SF57">
    <property type="entry name" value="OS12G0499874 PROTEIN"/>
    <property type="match status" value="1"/>
</dbReference>
<dbReference type="PANTHER" id="PTHR46148">
    <property type="entry name" value="CHROMO DOMAIN-CONTAINING PROTEIN"/>
    <property type="match status" value="1"/>
</dbReference>
<dbReference type="Proteomes" id="UP001234989">
    <property type="component" value="Chromosome 4"/>
</dbReference>
<keyword evidence="2" id="KW-1185">Reference proteome</keyword>
<protein>
    <submittedName>
        <fullName evidence="1">Uncharacterized protein</fullName>
    </submittedName>
</protein>
<evidence type="ECO:0000313" key="1">
    <source>
        <dbReference type="EMBL" id="WMV25949.1"/>
    </source>
</evidence>
<accession>A0AAF0QLC3</accession>
<evidence type="ECO:0000313" key="2">
    <source>
        <dbReference type="Proteomes" id="UP001234989"/>
    </source>
</evidence>